<dbReference type="Proteomes" id="UP000569732">
    <property type="component" value="Unassembled WGS sequence"/>
</dbReference>
<dbReference type="EMBL" id="JACCKB010000051">
    <property type="protein sequence ID" value="NYZ68802.1"/>
    <property type="molecule type" value="Genomic_DNA"/>
</dbReference>
<protein>
    <submittedName>
        <fullName evidence="1">Uncharacterized protein</fullName>
    </submittedName>
</protein>
<evidence type="ECO:0000313" key="1">
    <source>
        <dbReference type="EMBL" id="NYZ68802.1"/>
    </source>
</evidence>
<reference evidence="1 2" key="1">
    <citation type="submission" date="2020-07" db="EMBL/GenBank/DDBJ databases">
        <title>Endozoicomonas sp. nov., isolated from sediment.</title>
        <authorList>
            <person name="Gu T."/>
        </authorList>
    </citation>
    <scope>NUCLEOTIDE SEQUENCE [LARGE SCALE GENOMIC DNA]</scope>
    <source>
        <strain evidence="1 2">SM1973</strain>
    </source>
</reference>
<gene>
    <name evidence="1" type="ORF">H0A36_22550</name>
</gene>
<evidence type="ECO:0000313" key="2">
    <source>
        <dbReference type="Proteomes" id="UP000569732"/>
    </source>
</evidence>
<sequence length="103" mass="11883">MKRYKQSILSDYFIVQDLNNNVKHLMEANYDIEASMDRTLCTEVLQHSRYVDVLTGAQIGKVCPICKAILDRRISNMPRSKSASSRKIDQEEALEPQQLAFDF</sequence>
<name>A0A853IAH5_9GAMM</name>
<keyword evidence="2" id="KW-1185">Reference proteome</keyword>
<dbReference type="AlphaFoldDB" id="A0A853IAH5"/>
<comment type="caution">
    <text evidence="1">The sequence shown here is derived from an EMBL/GenBank/DDBJ whole genome shotgun (WGS) entry which is preliminary data.</text>
</comment>
<dbReference type="RefSeq" id="WP_180570802.1">
    <property type="nucleotide sequence ID" value="NZ_JACCKB010000051.1"/>
</dbReference>
<accession>A0A853IAH5</accession>
<proteinExistence type="predicted"/>
<organism evidence="1 2">
    <name type="scientific">Spartinivicinus marinus</name>
    <dbReference type="NCBI Taxonomy" id="2994442"/>
    <lineage>
        <taxon>Bacteria</taxon>
        <taxon>Pseudomonadati</taxon>
        <taxon>Pseudomonadota</taxon>
        <taxon>Gammaproteobacteria</taxon>
        <taxon>Oceanospirillales</taxon>
        <taxon>Zooshikellaceae</taxon>
        <taxon>Spartinivicinus</taxon>
    </lineage>
</organism>